<keyword evidence="2" id="KW-1185">Reference proteome</keyword>
<dbReference type="EMBL" id="CP061336">
    <property type="protein sequence ID" value="QNU65956.1"/>
    <property type="molecule type" value="Genomic_DNA"/>
</dbReference>
<proteinExistence type="predicted"/>
<dbReference type="OrthoDB" id="1366690at2"/>
<dbReference type="InterPro" id="IPR025591">
    <property type="entry name" value="RloB"/>
</dbReference>
<dbReference type="Proteomes" id="UP000306409">
    <property type="component" value="Chromosome"/>
</dbReference>
<evidence type="ECO:0000313" key="2">
    <source>
        <dbReference type="Proteomes" id="UP000306409"/>
    </source>
</evidence>
<organism evidence="1 2">
    <name type="scientific">Ruminiclostridium herbifermentans</name>
    <dbReference type="NCBI Taxonomy" id="2488810"/>
    <lineage>
        <taxon>Bacteria</taxon>
        <taxon>Bacillati</taxon>
        <taxon>Bacillota</taxon>
        <taxon>Clostridia</taxon>
        <taxon>Eubacteriales</taxon>
        <taxon>Oscillospiraceae</taxon>
        <taxon>Ruminiclostridium</taxon>
    </lineage>
</organism>
<reference evidence="1 2" key="1">
    <citation type="submission" date="2020-09" db="EMBL/GenBank/DDBJ databases">
        <title>Characterization and genome sequencing of Ruminiclostridium sp. nov. MA18.</title>
        <authorList>
            <person name="Rettenmaier R."/>
            <person name="Kowollik M.-L."/>
            <person name="Liebl W."/>
            <person name="Zverlov V."/>
        </authorList>
    </citation>
    <scope>NUCLEOTIDE SEQUENCE [LARGE SCALE GENOMIC DNA]</scope>
    <source>
        <strain evidence="1 2">MA18</strain>
    </source>
</reference>
<sequence>MNREGKLKLKLFVEGYTEEYYFKKLRKNNNVEITYKEINMEGGGYTSFLEEIKKSSDLGFLAVFVVIDLDKYICEPNQKKPFEELVMYCKRKNKNGRIPYFLVASNRDFEYFACSHCKNYKDSDTTAYITRNFKYKSLEDFKADEKIYDFLNSNSRSYKNAINKIRSKKPYISNEYIIDNKKLDKLIKIKKTNICEDALCYFHSNLYELFDIIGVEKV</sequence>
<protein>
    <submittedName>
        <fullName evidence="1">RloB domain-containing protein</fullName>
    </submittedName>
</protein>
<evidence type="ECO:0000313" key="1">
    <source>
        <dbReference type="EMBL" id="QNU65956.1"/>
    </source>
</evidence>
<dbReference type="RefSeq" id="WP_137696703.1">
    <property type="nucleotide sequence ID" value="NZ_CP061336.1"/>
</dbReference>
<accession>A0A4U7JIU5</accession>
<dbReference type="Pfam" id="PF13707">
    <property type="entry name" value="RloB"/>
    <property type="match status" value="1"/>
</dbReference>
<gene>
    <name evidence="1" type="ORF">EHE19_013810</name>
</gene>
<name>A0A4U7JIU5_9FIRM</name>
<dbReference type="KEGG" id="rher:EHE19_013810"/>
<dbReference type="AlphaFoldDB" id="A0A4U7JIU5"/>